<dbReference type="AlphaFoldDB" id="C0P319"/>
<protein>
    <submittedName>
        <fullName evidence="2">Uncharacterized protein</fullName>
    </submittedName>
</protein>
<feature type="compositionally biased region" description="Basic and acidic residues" evidence="1">
    <location>
        <begin position="107"/>
        <end position="126"/>
    </location>
</feature>
<organism evidence="2">
    <name type="scientific">Zea mays</name>
    <name type="common">Maize</name>
    <dbReference type="NCBI Taxonomy" id="4577"/>
    <lineage>
        <taxon>Eukaryota</taxon>
        <taxon>Viridiplantae</taxon>
        <taxon>Streptophyta</taxon>
        <taxon>Embryophyta</taxon>
        <taxon>Tracheophyta</taxon>
        <taxon>Spermatophyta</taxon>
        <taxon>Magnoliopsida</taxon>
        <taxon>Liliopsida</taxon>
        <taxon>Poales</taxon>
        <taxon>Poaceae</taxon>
        <taxon>PACMAD clade</taxon>
        <taxon>Panicoideae</taxon>
        <taxon>Andropogonodae</taxon>
        <taxon>Andropogoneae</taxon>
        <taxon>Tripsacinae</taxon>
        <taxon>Zea</taxon>
    </lineage>
</organism>
<accession>C0P319</accession>
<proteinExistence type="evidence at transcript level"/>
<name>C0P319_MAIZE</name>
<evidence type="ECO:0000256" key="1">
    <source>
        <dbReference type="SAM" id="MobiDB-lite"/>
    </source>
</evidence>
<feature type="region of interest" description="Disordered" evidence="1">
    <location>
        <begin position="105"/>
        <end position="129"/>
    </location>
</feature>
<evidence type="ECO:0000313" key="2">
    <source>
        <dbReference type="EMBL" id="ACN27385.1"/>
    </source>
</evidence>
<sequence length="274" mass="29573">MHGMERNTGTLTRRDSKVQTLHLHLKSYTGPRWFSPSIIKFTQHNHFAPLALTTKLSRLLPLPAGVACGGTRLKRRGRAARVEGARGGRRAWGARGRCGGDALAARAHGERGRRERLPGVRGEHGGRGHPHRAQLLHLPLQPPVLLGQRAEAALQVLALQLRLLKLRPSPAVLEPDLHLPGPQLELDSQGLLLLRCEGVVEAEALLQEAGLLLGQPELLGAVRPAGAAALVLLLLHAPHWELLLLAAARRLVHVQVPHVVPVPAPVVVVASKPL</sequence>
<reference evidence="2" key="2">
    <citation type="submission" date="2012-06" db="EMBL/GenBank/DDBJ databases">
        <authorList>
            <person name="Yu Y."/>
            <person name="Currie J."/>
            <person name="Lomeli R."/>
            <person name="Angelova A."/>
            <person name="Collura K."/>
            <person name="Wissotski M."/>
            <person name="Campos D."/>
            <person name="Kudrna D."/>
            <person name="Golser W."/>
            <person name="Ashely E."/>
            <person name="Descour A."/>
            <person name="Fernandes J."/>
            <person name="Soderlund C."/>
            <person name="Walbot V."/>
        </authorList>
    </citation>
    <scope>NUCLEOTIDE SEQUENCE</scope>
    <source>
        <strain evidence="2">B73</strain>
    </source>
</reference>
<reference evidence="2" key="1">
    <citation type="journal article" date="2009" name="PLoS Genet.">
        <title>Sequencing, mapping, and analysis of 27,455 maize full-length cDNAs.</title>
        <authorList>
            <person name="Soderlund C."/>
            <person name="Descour A."/>
            <person name="Kudrna D."/>
            <person name="Bomhoff M."/>
            <person name="Boyd L."/>
            <person name="Currie J."/>
            <person name="Angelova A."/>
            <person name="Collura K."/>
            <person name="Wissotski M."/>
            <person name="Ashley E."/>
            <person name="Morrow D."/>
            <person name="Fernandes J."/>
            <person name="Walbot V."/>
            <person name="Yu Y."/>
        </authorList>
    </citation>
    <scope>NUCLEOTIDE SEQUENCE</scope>
    <source>
        <strain evidence="2">B73</strain>
    </source>
</reference>
<dbReference type="EMBL" id="BT062688">
    <property type="protein sequence ID" value="ACN27385.1"/>
    <property type="molecule type" value="mRNA"/>
</dbReference>